<dbReference type="InterPro" id="IPR000182">
    <property type="entry name" value="GNAT_dom"/>
</dbReference>
<dbReference type="Proteomes" id="UP001168167">
    <property type="component" value="Unassembled WGS sequence"/>
</dbReference>
<dbReference type="PROSITE" id="PS51186">
    <property type="entry name" value="GNAT"/>
    <property type="match status" value="1"/>
</dbReference>
<dbReference type="EMBL" id="JANQAO010000001">
    <property type="protein sequence ID" value="MDM5146926.1"/>
    <property type="molecule type" value="Genomic_DNA"/>
</dbReference>
<dbReference type="PANTHER" id="PTHR43441:SF2">
    <property type="entry name" value="FAMILY ACETYLTRANSFERASE, PUTATIVE (AFU_ORTHOLOGUE AFUA_7G00850)-RELATED"/>
    <property type="match status" value="1"/>
</dbReference>
<accession>A0ABT7QJT5</accession>
<evidence type="ECO:0000313" key="2">
    <source>
        <dbReference type="EMBL" id="MDM5146926.1"/>
    </source>
</evidence>
<dbReference type="Pfam" id="PF13302">
    <property type="entry name" value="Acetyltransf_3"/>
    <property type="match status" value="1"/>
</dbReference>
<dbReference type="Gene3D" id="3.40.630.30">
    <property type="match status" value="1"/>
</dbReference>
<evidence type="ECO:0000259" key="1">
    <source>
        <dbReference type="PROSITE" id="PS51186"/>
    </source>
</evidence>
<keyword evidence="3" id="KW-1185">Reference proteome</keyword>
<evidence type="ECO:0000313" key="3">
    <source>
        <dbReference type="Proteomes" id="UP001168167"/>
    </source>
</evidence>
<sequence length="242" mass="27404">MTYQLNSVVVTSPPPSAPAPTILRGKYITLEPLTNDGALFERLYDVSHGDVTREKVWYFLPYGSFASAKEMRCHYVELSSGKDPMFYAVRHHDDEQVAGIVSYLRIQPAARSIEIGHIWHATARQRGRANTEAVFLLIKNAFALGYRRLEWKCNALNVRSRQAALRLGLAFEGVFRQCTVVKGKNRDTAWFALLDVDWLVAQQNMEQWLEAPLGEISLTECNLPLVKWSLPAHDAWAVSKTV</sequence>
<dbReference type="PANTHER" id="PTHR43441">
    <property type="entry name" value="RIBOSOMAL-PROTEIN-SERINE ACETYLTRANSFERASE"/>
    <property type="match status" value="1"/>
</dbReference>
<comment type="caution">
    <text evidence="2">The sequence shown here is derived from an EMBL/GenBank/DDBJ whole genome shotgun (WGS) entry which is preliminary data.</text>
</comment>
<reference evidence="2" key="1">
    <citation type="submission" date="2022-08" db="EMBL/GenBank/DDBJ databases">
        <authorList>
            <person name="Dzunkova M."/>
            <person name="La Clair J."/>
            <person name="Tyml T."/>
            <person name="Doud D."/>
            <person name="Schulz F."/>
            <person name="Piquer S."/>
            <person name="Porcel Sanchis D."/>
            <person name="Osborn A."/>
            <person name="Robinson D."/>
            <person name="Louie K.B."/>
            <person name="Bowen B.P."/>
            <person name="Bowers R."/>
            <person name="Lee J."/>
            <person name="Arnau Llombart V."/>
            <person name="Diaz Villanueva W."/>
            <person name="Gosliner T."/>
            <person name="Northen T."/>
            <person name="Cheng J.-F."/>
            <person name="Burkart M.D."/>
            <person name="Woyke T."/>
        </authorList>
    </citation>
    <scope>NUCLEOTIDE SEQUENCE</scope>
    <source>
        <strain evidence="2">Df01</strain>
    </source>
</reference>
<feature type="domain" description="N-acetyltransferase" evidence="1">
    <location>
        <begin position="28"/>
        <end position="187"/>
    </location>
</feature>
<protein>
    <submittedName>
        <fullName evidence="2">GNAT family N-acetyltransferase</fullName>
    </submittedName>
</protein>
<dbReference type="InterPro" id="IPR016181">
    <property type="entry name" value="Acyl_CoA_acyltransferase"/>
</dbReference>
<reference evidence="2" key="2">
    <citation type="journal article" date="2023" name="Microbiome">
        <title>Synthase-selected sorting approach identifies a beta-lactone synthase in a nudibranch symbiotic bacterium.</title>
        <authorList>
            <person name="Dzunkova M."/>
            <person name="La Clair J.J."/>
            <person name="Tyml T."/>
            <person name="Doud D."/>
            <person name="Schulz F."/>
            <person name="Piquer-Esteban S."/>
            <person name="Porcel Sanchis D."/>
            <person name="Osborn A."/>
            <person name="Robinson D."/>
            <person name="Louie K.B."/>
            <person name="Bowen B.P."/>
            <person name="Bowers R.M."/>
            <person name="Lee J."/>
            <person name="Arnau V."/>
            <person name="Diaz-Villanueva W."/>
            <person name="Stepanauskas R."/>
            <person name="Gosliner T."/>
            <person name="Date S.V."/>
            <person name="Northen T.R."/>
            <person name="Cheng J.F."/>
            <person name="Burkart M.D."/>
            <person name="Woyke T."/>
        </authorList>
    </citation>
    <scope>NUCLEOTIDE SEQUENCE</scope>
    <source>
        <strain evidence="2">Df01</strain>
    </source>
</reference>
<gene>
    <name evidence="2" type="ORF">NQX30_00795</name>
</gene>
<name>A0ABT7QJT5_9GAMM</name>
<organism evidence="2 3">
    <name type="scientific">Candidatus Doriopsillibacter californiensis</name>
    <dbReference type="NCBI Taxonomy" id="2970740"/>
    <lineage>
        <taxon>Bacteria</taxon>
        <taxon>Pseudomonadati</taxon>
        <taxon>Pseudomonadota</taxon>
        <taxon>Gammaproteobacteria</taxon>
        <taxon>Candidatus Tethybacterales</taxon>
        <taxon>Candidatus Persebacteraceae</taxon>
        <taxon>Candidatus Doriopsillibacter</taxon>
    </lineage>
</organism>
<proteinExistence type="predicted"/>
<dbReference type="InterPro" id="IPR051908">
    <property type="entry name" value="Ribosomal_N-acetyltransferase"/>
</dbReference>
<dbReference type="SUPFAM" id="SSF55729">
    <property type="entry name" value="Acyl-CoA N-acyltransferases (Nat)"/>
    <property type="match status" value="1"/>
</dbReference>